<gene>
    <name evidence="1" type="ORF">BOKJ2_LOCUS13570</name>
</gene>
<proteinExistence type="predicted"/>
<reference evidence="1" key="1">
    <citation type="submission" date="2020-09" db="EMBL/GenBank/DDBJ databases">
        <authorList>
            <person name="Kikuchi T."/>
        </authorList>
    </citation>
    <scope>NUCLEOTIDE SEQUENCE</scope>
    <source>
        <strain evidence="1">SH1</strain>
    </source>
</reference>
<organism evidence="1 2">
    <name type="scientific">Bursaphelenchus okinawaensis</name>
    <dbReference type="NCBI Taxonomy" id="465554"/>
    <lineage>
        <taxon>Eukaryota</taxon>
        <taxon>Metazoa</taxon>
        <taxon>Ecdysozoa</taxon>
        <taxon>Nematoda</taxon>
        <taxon>Chromadorea</taxon>
        <taxon>Rhabditida</taxon>
        <taxon>Tylenchina</taxon>
        <taxon>Tylenchomorpha</taxon>
        <taxon>Aphelenchoidea</taxon>
        <taxon>Aphelenchoididae</taxon>
        <taxon>Bursaphelenchus</taxon>
    </lineage>
</organism>
<dbReference type="SUPFAM" id="SSF53474">
    <property type="entry name" value="alpha/beta-Hydrolases"/>
    <property type="match status" value="1"/>
</dbReference>
<protein>
    <recommendedName>
        <fullName evidence="3">Carboxylesterase type B domain-containing protein</fullName>
    </recommendedName>
</protein>
<comment type="caution">
    <text evidence="1">The sequence shown here is derived from an EMBL/GenBank/DDBJ whole genome shotgun (WGS) entry which is preliminary data.</text>
</comment>
<keyword evidence="2" id="KW-1185">Reference proteome</keyword>
<dbReference type="EMBL" id="CAJFCW020000006">
    <property type="protein sequence ID" value="CAG9126841.1"/>
    <property type="molecule type" value="Genomic_DNA"/>
</dbReference>
<sequence length="155" mass="18776">MYSHFWYDAPASRLANYYSKQVPVYMYSFDHVSENFLTDNEVFLFEKEPRLLETRKDRNWQLDKRVTEIFAELINFLKYDVPTPENSGMNFNFTEMTEKLDFFSITDTPEMNTGFRWQDHVFWNWYARDLDALDVGNFQKISQFNKHLGDYQVLI</sequence>
<dbReference type="AlphaFoldDB" id="A0A811LPC4"/>
<evidence type="ECO:0008006" key="3">
    <source>
        <dbReference type="Google" id="ProtNLM"/>
    </source>
</evidence>
<dbReference type="Proteomes" id="UP000614601">
    <property type="component" value="Unassembled WGS sequence"/>
</dbReference>
<dbReference type="OrthoDB" id="19653at2759"/>
<evidence type="ECO:0000313" key="1">
    <source>
        <dbReference type="EMBL" id="CAD5229511.1"/>
    </source>
</evidence>
<dbReference type="Proteomes" id="UP000783686">
    <property type="component" value="Unassembled WGS sequence"/>
</dbReference>
<dbReference type="Gene3D" id="3.40.50.1820">
    <property type="entry name" value="alpha/beta hydrolase"/>
    <property type="match status" value="1"/>
</dbReference>
<dbReference type="EMBL" id="CAJFDH010000006">
    <property type="protein sequence ID" value="CAD5229511.1"/>
    <property type="molecule type" value="Genomic_DNA"/>
</dbReference>
<evidence type="ECO:0000313" key="2">
    <source>
        <dbReference type="Proteomes" id="UP000614601"/>
    </source>
</evidence>
<dbReference type="InterPro" id="IPR029058">
    <property type="entry name" value="AB_hydrolase_fold"/>
</dbReference>
<accession>A0A811LPC4</accession>
<name>A0A811LPC4_9BILA</name>